<gene>
    <name evidence="1" type="ORF">PSQ90_07725</name>
</gene>
<evidence type="ECO:0000313" key="2">
    <source>
        <dbReference type="Proteomes" id="UP001222118"/>
    </source>
</evidence>
<dbReference type="EMBL" id="CP118247">
    <property type="protein sequence ID" value="WDR07297.1"/>
    <property type="molecule type" value="Genomic_DNA"/>
</dbReference>
<dbReference type="Proteomes" id="UP001222118">
    <property type="component" value="Chromosome"/>
</dbReference>
<dbReference type="RefSeq" id="WP_282212810.1">
    <property type="nucleotide sequence ID" value="NZ_CP118247.1"/>
</dbReference>
<name>A0ABY7Z175_9HYPH</name>
<evidence type="ECO:0000313" key="1">
    <source>
        <dbReference type="EMBL" id="WDR07297.1"/>
    </source>
</evidence>
<dbReference type="NCBIfam" id="TIGR01558">
    <property type="entry name" value="sm_term_P27"/>
    <property type="match status" value="1"/>
</dbReference>
<sequence>MAINGTVITLPSAPAWLSESAQKEWRRVQPFLEERQVLTDVDISNLENYCVAQGRVRECEADIQGVTDIDIKSKLWRMQNQAMTVAKQIGAELGLTPMSRSRPMMRDLFDDEAGDDPLHIS</sequence>
<proteinExistence type="predicted"/>
<organism evidence="1 2">
    <name type="scientific">Devosia rhodophyticola</name>
    <dbReference type="NCBI Taxonomy" id="3026423"/>
    <lineage>
        <taxon>Bacteria</taxon>
        <taxon>Pseudomonadati</taxon>
        <taxon>Pseudomonadota</taxon>
        <taxon>Alphaproteobacteria</taxon>
        <taxon>Hyphomicrobiales</taxon>
        <taxon>Devosiaceae</taxon>
        <taxon>Devosia</taxon>
    </lineage>
</organism>
<accession>A0ABY7Z175</accession>
<protein>
    <submittedName>
        <fullName evidence="1">Phage terminase small subunit P27 family</fullName>
    </submittedName>
</protein>
<reference evidence="1 2" key="1">
    <citation type="submission" date="2023-02" db="EMBL/GenBank/DDBJ databases">
        <title>Devosia chondri sp. nov., isolated from the phycosphere of marine algae.</title>
        <authorList>
            <person name="Kim J.M."/>
            <person name="Lee J.K."/>
            <person name="Choi B.J."/>
            <person name="Bayburt H."/>
            <person name="Jeon C.O."/>
        </authorList>
    </citation>
    <scope>NUCLEOTIDE SEQUENCE [LARGE SCALE GENOMIC DNA]</scope>
    <source>
        <strain evidence="1 2">G2-5</strain>
    </source>
</reference>
<keyword evidence="2" id="KW-1185">Reference proteome</keyword>
<dbReference type="Pfam" id="PF05119">
    <property type="entry name" value="Terminase_4"/>
    <property type="match status" value="1"/>
</dbReference>
<dbReference type="InterPro" id="IPR006448">
    <property type="entry name" value="Phage_term_ssu_P27"/>
</dbReference>